<evidence type="ECO:0000313" key="3">
    <source>
        <dbReference type="Proteomes" id="UP000275267"/>
    </source>
</evidence>
<comment type="caution">
    <text evidence="2">The sequence shown here is derived from an EMBL/GenBank/DDBJ whole genome shotgun (WGS) entry which is preliminary data.</text>
</comment>
<evidence type="ECO:0000313" key="2">
    <source>
        <dbReference type="EMBL" id="RLN36286.1"/>
    </source>
</evidence>
<comment type="similarity">
    <text evidence="1">Belongs to the DP1 family.</text>
</comment>
<dbReference type="GO" id="GO:0016020">
    <property type="term" value="C:membrane"/>
    <property type="evidence" value="ECO:0007669"/>
    <property type="project" value="UniProtKB-SubCell"/>
</dbReference>
<protein>
    <recommendedName>
        <fullName evidence="1">HVA22-like protein</fullName>
    </recommendedName>
</protein>
<sequence>MAVSFITRLLTLVLGYAYPAYDCFKTLELNAPQMEQLRFWCQYWILLAFLTALERFADCALSWLPMYGEAKLALVVYLWHPNTMASQGAGRAYDDFLGPFLAAHEADIDRGLLELRARAAHAMASHLQAAVALGRAGLLDAVRRVSSRLQLPATGSSDGQQVQ</sequence>
<dbReference type="AlphaFoldDB" id="A0A3L6THS2"/>
<dbReference type="STRING" id="4540.A0A3L6THS2"/>
<comment type="subcellular location">
    <subcellularLocation>
        <location evidence="1">Membrane</location>
        <topology evidence="1">Multi-pass membrane protein</topology>
    </subcellularLocation>
</comment>
<dbReference type="OrthoDB" id="434647at2759"/>
<organism evidence="2 3">
    <name type="scientific">Panicum miliaceum</name>
    <name type="common">Proso millet</name>
    <name type="synonym">Broomcorn millet</name>
    <dbReference type="NCBI Taxonomy" id="4540"/>
    <lineage>
        <taxon>Eukaryota</taxon>
        <taxon>Viridiplantae</taxon>
        <taxon>Streptophyta</taxon>
        <taxon>Embryophyta</taxon>
        <taxon>Tracheophyta</taxon>
        <taxon>Spermatophyta</taxon>
        <taxon>Magnoliopsida</taxon>
        <taxon>Liliopsida</taxon>
        <taxon>Poales</taxon>
        <taxon>Poaceae</taxon>
        <taxon>PACMAD clade</taxon>
        <taxon>Panicoideae</taxon>
        <taxon>Panicodae</taxon>
        <taxon>Paniceae</taxon>
        <taxon>Panicinae</taxon>
        <taxon>Panicum</taxon>
        <taxon>Panicum sect. Panicum</taxon>
    </lineage>
</organism>
<dbReference type="PANTHER" id="PTHR12300:SF100">
    <property type="entry name" value="HVA22-LIKE PROTEIN"/>
    <property type="match status" value="1"/>
</dbReference>
<gene>
    <name evidence="2" type="ORF">C2845_PM03G04380</name>
</gene>
<evidence type="ECO:0000256" key="1">
    <source>
        <dbReference type="RuleBase" id="RU362006"/>
    </source>
</evidence>
<name>A0A3L6THS2_PANMI</name>
<dbReference type="Proteomes" id="UP000275267">
    <property type="component" value="Unassembled WGS sequence"/>
</dbReference>
<dbReference type="PANTHER" id="PTHR12300">
    <property type="entry name" value="HVA22-LIKE PROTEINS"/>
    <property type="match status" value="1"/>
</dbReference>
<keyword evidence="3" id="KW-1185">Reference proteome</keyword>
<dbReference type="Pfam" id="PF03134">
    <property type="entry name" value="TB2_DP1_HVA22"/>
    <property type="match status" value="1"/>
</dbReference>
<reference evidence="3" key="1">
    <citation type="journal article" date="2019" name="Nat. Commun.">
        <title>The genome of broomcorn millet.</title>
        <authorList>
            <person name="Zou C."/>
            <person name="Miki D."/>
            <person name="Li D."/>
            <person name="Tang Q."/>
            <person name="Xiao L."/>
            <person name="Rajput S."/>
            <person name="Deng P."/>
            <person name="Jia W."/>
            <person name="Huang R."/>
            <person name="Zhang M."/>
            <person name="Sun Y."/>
            <person name="Hu J."/>
            <person name="Fu X."/>
            <person name="Schnable P.S."/>
            <person name="Li F."/>
            <person name="Zhang H."/>
            <person name="Feng B."/>
            <person name="Zhu X."/>
            <person name="Liu R."/>
            <person name="Schnable J.C."/>
            <person name="Zhu J.-K."/>
            <person name="Zhang H."/>
        </authorList>
    </citation>
    <scope>NUCLEOTIDE SEQUENCE [LARGE SCALE GENOMIC DNA]</scope>
</reference>
<proteinExistence type="inferred from homology"/>
<dbReference type="InterPro" id="IPR004345">
    <property type="entry name" value="TB2_DP1_HVA22"/>
</dbReference>
<accession>A0A3L6THS2</accession>
<dbReference type="EMBL" id="PQIB02000002">
    <property type="protein sequence ID" value="RLN36286.1"/>
    <property type="molecule type" value="Genomic_DNA"/>
</dbReference>